<dbReference type="SUPFAM" id="SSF53748">
    <property type="entry name" value="Phosphoglycerate kinase"/>
    <property type="match status" value="1"/>
</dbReference>
<dbReference type="GO" id="GO:0005524">
    <property type="term" value="F:ATP binding"/>
    <property type="evidence" value="ECO:0007669"/>
    <property type="project" value="UniProtKB-KW"/>
</dbReference>
<dbReference type="InterPro" id="IPR001576">
    <property type="entry name" value="Phosphoglycerate_kinase"/>
</dbReference>
<dbReference type="InterPro" id="IPR036043">
    <property type="entry name" value="Phosphoglycerate_kinase_sf"/>
</dbReference>
<accession>X0TG91</accession>
<feature type="non-terminal residue" evidence="6">
    <location>
        <position position="1"/>
    </location>
</feature>
<dbReference type="Gene3D" id="3.40.50.1260">
    <property type="entry name" value="Phosphoglycerate kinase, N-terminal domain"/>
    <property type="match status" value="1"/>
</dbReference>
<dbReference type="EMBL" id="BARS01018933">
    <property type="protein sequence ID" value="GAF86336.1"/>
    <property type="molecule type" value="Genomic_DNA"/>
</dbReference>
<evidence type="ECO:0000256" key="1">
    <source>
        <dbReference type="ARBA" id="ARBA00013061"/>
    </source>
</evidence>
<dbReference type="Pfam" id="PF00162">
    <property type="entry name" value="PGK"/>
    <property type="match status" value="1"/>
</dbReference>
<keyword evidence="4" id="KW-0418">Kinase</keyword>
<comment type="caution">
    <text evidence="6">The sequence shown here is derived from an EMBL/GenBank/DDBJ whole genome shotgun (WGS) entry which is preliminary data.</text>
</comment>
<gene>
    <name evidence="6" type="ORF">S01H1_30735</name>
</gene>
<sequence length="81" mass="8315">VIYMKGPAGDAAEKGFEKATFALLKAISKTKAYSVLGGGHLSDAIGKSKINKNKFGCISLSGGALLSYIAGEKLPGLEALK</sequence>
<reference evidence="6" key="1">
    <citation type="journal article" date="2014" name="Front. Microbiol.">
        <title>High frequency of phylogenetically diverse reductive dehalogenase-homologous genes in deep subseafloor sedimentary metagenomes.</title>
        <authorList>
            <person name="Kawai M."/>
            <person name="Futagami T."/>
            <person name="Toyoda A."/>
            <person name="Takaki Y."/>
            <person name="Nishi S."/>
            <person name="Hori S."/>
            <person name="Arai W."/>
            <person name="Tsubouchi T."/>
            <person name="Morono Y."/>
            <person name="Uchiyama I."/>
            <person name="Ito T."/>
            <person name="Fujiyama A."/>
            <person name="Inagaki F."/>
            <person name="Takami H."/>
        </authorList>
    </citation>
    <scope>NUCLEOTIDE SEQUENCE</scope>
    <source>
        <strain evidence="6">Expedition CK06-06</strain>
    </source>
</reference>
<keyword evidence="2" id="KW-0808">Transferase</keyword>
<evidence type="ECO:0000256" key="2">
    <source>
        <dbReference type="ARBA" id="ARBA00022679"/>
    </source>
</evidence>
<keyword evidence="3" id="KW-0547">Nucleotide-binding</keyword>
<evidence type="ECO:0000256" key="4">
    <source>
        <dbReference type="ARBA" id="ARBA00022777"/>
    </source>
</evidence>
<dbReference type="InterPro" id="IPR015824">
    <property type="entry name" value="Phosphoglycerate_kinase_N"/>
</dbReference>
<proteinExistence type="predicted"/>
<evidence type="ECO:0000313" key="6">
    <source>
        <dbReference type="EMBL" id="GAF86336.1"/>
    </source>
</evidence>
<dbReference type="AlphaFoldDB" id="X0TG91"/>
<dbReference type="PRINTS" id="PR00477">
    <property type="entry name" value="PHGLYCKINASE"/>
</dbReference>
<dbReference type="GO" id="GO:0006096">
    <property type="term" value="P:glycolytic process"/>
    <property type="evidence" value="ECO:0007669"/>
    <property type="project" value="InterPro"/>
</dbReference>
<organism evidence="6">
    <name type="scientific">marine sediment metagenome</name>
    <dbReference type="NCBI Taxonomy" id="412755"/>
    <lineage>
        <taxon>unclassified sequences</taxon>
        <taxon>metagenomes</taxon>
        <taxon>ecological metagenomes</taxon>
    </lineage>
</organism>
<dbReference type="EC" id="2.7.2.3" evidence="1"/>
<dbReference type="GO" id="GO:0004618">
    <property type="term" value="F:phosphoglycerate kinase activity"/>
    <property type="evidence" value="ECO:0007669"/>
    <property type="project" value="UniProtKB-EC"/>
</dbReference>
<name>X0TG91_9ZZZZ</name>
<evidence type="ECO:0000256" key="5">
    <source>
        <dbReference type="ARBA" id="ARBA00022840"/>
    </source>
</evidence>
<evidence type="ECO:0000256" key="3">
    <source>
        <dbReference type="ARBA" id="ARBA00022741"/>
    </source>
</evidence>
<keyword evidence="5" id="KW-0067">ATP-binding</keyword>
<protein>
    <recommendedName>
        <fullName evidence="1">phosphoglycerate kinase</fullName>
        <ecNumber evidence="1">2.7.2.3</ecNumber>
    </recommendedName>
</protein>